<evidence type="ECO:0000256" key="8">
    <source>
        <dbReference type="PROSITE-ProRule" id="PRU00169"/>
    </source>
</evidence>
<keyword evidence="9" id="KW-1133">Transmembrane helix</keyword>
<evidence type="ECO:0000256" key="2">
    <source>
        <dbReference type="ARBA" id="ARBA00004370"/>
    </source>
</evidence>
<dbReference type="InterPro" id="IPR003660">
    <property type="entry name" value="HAMP_dom"/>
</dbReference>
<evidence type="ECO:0000256" key="9">
    <source>
        <dbReference type="SAM" id="Phobius"/>
    </source>
</evidence>
<keyword evidence="5 13" id="KW-0808">Transferase</keyword>
<dbReference type="Pfam" id="PF02518">
    <property type="entry name" value="HATPase_c"/>
    <property type="match status" value="1"/>
</dbReference>
<dbReference type="CDD" id="cd17546">
    <property type="entry name" value="REC_hyHK_CKI1_RcsC-like"/>
    <property type="match status" value="2"/>
</dbReference>
<dbReference type="AlphaFoldDB" id="A0A1S7LEZ1"/>
<dbReference type="InterPro" id="IPR032255">
    <property type="entry name" value="HBM"/>
</dbReference>
<comment type="catalytic activity">
    <reaction evidence="1">
        <text>ATP + protein L-histidine = ADP + protein N-phospho-L-histidine.</text>
        <dbReference type="EC" id="2.7.13.3"/>
    </reaction>
</comment>
<dbReference type="GO" id="GO:0000155">
    <property type="term" value="F:phosphorelay sensor kinase activity"/>
    <property type="evidence" value="ECO:0007669"/>
    <property type="project" value="InterPro"/>
</dbReference>
<dbReference type="InterPro" id="IPR036097">
    <property type="entry name" value="HisK_dim/P_sf"/>
</dbReference>
<feature type="modified residue" description="4-aspartylphosphate" evidence="8">
    <location>
        <position position="872"/>
    </location>
</feature>
<sequence length="954" mass="106529">MKARLNPLHMSIGARIFLGFGIILALLIILGVVGNFGVDSAARNFADYGESNQQVREVLALERNVLDLQRGVLAYTYSGYEGLAERVRDLQKVLSQQMVEARSQVVDPERAKILEQMDAHFKLYAGNFDAAVEERHLRDEMAFKQLENSGDQALELLEKIHREMQFKGDEQGSALVNLSRMQLVLVQRDALRFLTRPNARLVRDTKKRLNDLSSALERLVKHWRGGDPQVAQQLKDLSGQFQQAFNGMVQATRAYMHLVYVVMGGEAAQIGYLAKKLKEISLKEQGLVEQDMSRAVLDTERMIEVVSLITILLGLFLAWKTSRGISSPIRAMTHSLTNLARGRRNVEIPGKGRSDEIGAMAMAADVFKEKADELANASRYKSEFLANMSHELRTPLNSLLILSKVLSYNEARNLTQDQVESAEVIHESGSDLLRLINDILDLSKVEAGRMEVVVEERPFATLQHTIKRLFQPIAMERNLVFDVSLDPTLPAVMVTDWAKMEQILRNFLSNAVKFTERGYVKVHIAPTHRGQLFMNPELDPGRSIAFSVEDSGIGIPHNKQSQVFEAFRQADGTTSRKYGGTGLGLSICRKFADLIGGEIQLQSEEGRGATFTLFLPVKMPKALITATVTDGIVDAPEMENKQQDIVHFEDQSRVVLVVDDDRRNVFALKKMLHGRVGRVLSGSNGLQALDVLNEHPDVDLVFMDIMMPEMDGYQAMEEIRRQIRFRHLPIIALTAKAMPGDRERCLSAGASDYLAKPVEADTLLRALSDWMSKPKIASASHEPVIHKGQEVLPKVRILADGNLEKSLDQLKEINLGQGQSITVLVVDDDMRNTFSLAHALQKLVDRVLMARDGRNALSELRKEPDVDLVIMDIMMPHMDGLEAIRQMRQEPGMDTIPVIALSAKSLFEDQQVCMDAGANAFMGKPVDLQQLVECMATLLNQASQDKISPSPDIS</sequence>
<dbReference type="InterPro" id="IPR004358">
    <property type="entry name" value="Sig_transdc_His_kin-like_C"/>
</dbReference>
<dbReference type="SMART" id="SM00388">
    <property type="entry name" value="HisKA"/>
    <property type="match status" value="1"/>
</dbReference>
<dbReference type="InterPro" id="IPR011006">
    <property type="entry name" value="CheY-like_superfamily"/>
</dbReference>
<dbReference type="Gene3D" id="3.30.565.10">
    <property type="entry name" value="Histidine kinase-like ATPase, C-terminal domain"/>
    <property type="match status" value="1"/>
</dbReference>
<dbReference type="SUPFAM" id="SSF158472">
    <property type="entry name" value="HAMP domain-like"/>
    <property type="match status" value="1"/>
</dbReference>
<dbReference type="Pfam" id="PF00512">
    <property type="entry name" value="HisKA"/>
    <property type="match status" value="1"/>
</dbReference>
<keyword evidence="6 13" id="KW-0418">Kinase</keyword>
<feature type="modified residue" description="4-aspartylphosphate" evidence="8">
    <location>
        <position position="704"/>
    </location>
</feature>
<dbReference type="PANTHER" id="PTHR45339">
    <property type="entry name" value="HYBRID SIGNAL TRANSDUCTION HISTIDINE KINASE J"/>
    <property type="match status" value="1"/>
</dbReference>
<name>A0A1S7LEZ1_MAGMO</name>
<evidence type="ECO:0000259" key="12">
    <source>
        <dbReference type="PROSITE" id="PS50885"/>
    </source>
</evidence>
<evidence type="ECO:0000259" key="11">
    <source>
        <dbReference type="PROSITE" id="PS50110"/>
    </source>
</evidence>
<dbReference type="EC" id="2.7.13.3" evidence="3"/>
<evidence type="ECO:0000313" key="13">
    <source>
        <dbReference type="EMBL" id="CRH05088.1"/>
    </source>
</evidence>
<evidence type="ECO:0000256" key="3">
    <source>
        <dbReference type="ARBA" id="ARBA00012438"/>
    </source>
</evidence>
<dbReference type="CDD" id="cd16922">
    <property type="entry name" value="HATPase_EvgS-ArcB-TorS-like"/>
    <property type="match status" value="1"/>
</dbReference>
<dbReference type="EMBL" id="LO017727">
    <property type="protein sequence ID" value="CRH05088.1"/>
    <property type="molecule type" value="Genomic_DNA"/>
</dbReference>
<evidence type="ECO:0000256" key="6">
    <source>
        <dbReference type="ARBA" id="ARBA00022777"/>
    </source>
</evidence>
<dbReference type="SMART" id="SM00387">
    <property type="entry name" value="HATPase_c"/>
    <property type="match status" value="1"/>
</dbReference>
<dbReference type="SUPFAM" id="SSF52172">
    <property type="entry name" value="CheY-like"/>
    <property type="match status" value="2"/>
</dbReference>
<dbReference type="InterPro" id="IPR036890">
    <property type="entry name" value="HATPase_C_sf"/>
</dbReference>
<keyword evidence="7" id="KW-0902">Two-component regulatory system</keyword>
<dbReference type="InterPro" id="IPR005467">
    <property type="entry name" value="His_kinase_dom"/>
</dbReference>
<gene>
    <name evidence="13" type="ORF">MAGMO_0889</name>
</gene>
<dbReference type="PROSITE" id="PS50885">
    <property type="entry name" value="HAMP"/>
    <property type="match status" value="1"/>
</dbReference>
<dbReference type="PROSITE" id="PS50109">
    <property type="entry name" value="HIS_KIN"/>
    <property type="match status" value="1"/>
</dbReference>
<dbReference type="Gene3D" id="6.10.340.10">
    <property type="match status" value="1"/>
</dbReference>
<dbReference type="InterPro" id="IPR001789">
    <property type="entry name" value="Sig_transdc_resp-reg_receiver"/>
</dbReference>
<feature type="domain" description="HAMP" evidence="12">
    <location>
        <begin position="323"/>
        <end position="376"/>
    </location>
</feature>
<dbReference type="GO" id="GO:0016020">
    <property type="term" value="C:membrane"/>
    <property type="evidence" value="ECO:0007669"/>
    <property type="project" value="UniProtKB-SubCell"/>
</dbReference>
<feature type="domain" description="Histidine kinase" evidence="10">
    <location>
        <begin position="387"/>
        <end position="619"/>
    </location>
</feature>
<dbReference type="SMART" id="SM01358">
    <property type="entry name" value="HBM"/>
    <property type="match status" value="1"/>
</dbReference>
<keyword evidence="9" id="KW-0812">Transmembrane</keyword>
<accession>A0A1S7LEZ1</accession>
<dbReference type="CDD" id="cd06225">
    <property type="entry name" value="HAMP"/>
    <property type="match status" value="1"/>
</dbReference>
<organism evidence="13">
    <name type="scientific">Magnetococcus massalia (strain MO-1)</name>
    <dbReference type="NCBI Taxonomy" id="451514"/>
    <lineage>
        <taxon>Bacteria</taxon>
        <taxon>Pseudomonadati</taxon>
        <taxon>Pseudomonadota</taxon>
        <taxon>Magnetococcia</taxon>
        <taxon>Magnetococcales</taxon>
        <taxon>Magnetococcaceae</taxon>
        <taxon>Magnetococcus</taxon>
    </lineage>
</organism>
<dbReference type="SUPFAM" id="SSF47384">
    <property type="entry name" value="Homodimeric domain of signal transducing histidine kinase"/>
    <property type="match status" value="1"/>
</dbReference>
<dbReference type="Gene3D" id="3.40.50.2300">
    <property type="match status" value="2"/>
</dbReference>
<dbReference type="SUPFAM" id="SSF55874">
    <property type="entry name" value="ATPase domain of HSP90 chaperone/DNA topoisomerase II/histidine kinase"/>
    <property type="match status" value="1"/>
</dbReference>
<feature type="transmembrane region" description="Helical" evidence="9">
    <location>
        <begin position="12"/>
        <end position="33"/>
    </location>
</feature>
<keyword evidence="4 8" id="KW-0597">Phosphoprotein</keyword>
<dbReference type="FunFam" id="3.30.565.10:FF:000010">
    <property type="entry name" value="Sensor histidine kinase RcsC"/>
    <property type="match status" value="1"/>
</dbReference>
<evidence type="ECO:0000256" key="7">
    <source>
        <dbReference type="ARBA" id="ARBA00023012"/>
    </source>
</evidence>
<protein>
    <recommendedName>
        <fullName evidence="3">histidine kinase</fullName>
        <ecNumber evidence="3">2.7.13.3</ecNumber>
    </recommendedName>
</protein>
<dbReference type="PANTHER" id="PTHR45339:SF1">
    <property type="entry name" value="HYBRID SIGNAL TRANSDUCTION HISTIDINE KINASE J"/>
    <property type="match status" value="1"/>
</dbReference>
<dbReference type="Pfam" id="PF00072">
    <property type="entry name" value="Response_reg"/>
    <property type="match status" value="2"/>
</dbReference>
<dbReference type="CDD" id="cd00082">
    <property type="entry name" value="HisKA"/>
    <property type="match status" value="1"/>
</dbReference>
<evidence type="ECO:0000256" key="1">
    <source>
        <dbReference type="ARBA" id="ARBA00000085"/>
    </source>
</evidence>
<proteinExistence type="predicted"/>
<dbReference type="InterPro" id="IPR003661">
    <property type="entry name" value="HisK_dim/P_dom"/>
</dbReference>
<dbReference type="PROSITE" id="PS50110">
    <property type="entry name" value="RESPONSE_REGULATORY"/>
    <property type="match status" value="2"/>
</dbReference>
<evidence type="ECO:0000256" key="5">
    <source>
        <dbReference type="ARBA" id="ARBA00022679"/>
    </source>
</evidence>
<dbReference type="Gene3D" id="1.10.287.130">
    <property type="match status" value="1"/>
</dbReference>
<feature type="domain" description="Response regulatory" evidence="11">
    <location>
        <begin position="822"/>
        <end position="939"/>
    </location>
</feature>
<feature type="domain" description="Response regulatory" evidence="11">
    <location>
        <begin position="654"/>
        <end position="771"/>
    </location>
</feature>
<dbReference type="InterPro" id="IPR003594">
    <property type="entry name" value="HATPase_dom"/>
</dbReference>
<evidence type="ECO:0000256" key="4">
    <source>
        <dbReference type="ARBA" id="ARBA00022553"/>
    </source>
</evidence>
<comment type="subcellular location">
    <subcellularLocation>
        <location evidence="2">Membrane</location>
    </subcellularLocation>
</comment>
<dbReference type="SMART" id="SM00448">
    <property type="entry name" value="REC"/>
    <property type="match status" value="2"/>
</dbReference>
<dbReference type="PRINTS" id="PR00344">
    <property type="entry name" value="BCTRLSENSOR"/>
</dbReference>
<keyword evidence="9" id="KW-0472">Membrane</keyword>
<evidence type="ECO:0000259" key="10">
    <source>
        <dbReference type="PROSITE" id="PS50109"/>
    </source>
</evidence>
<reference evidence="13" key="1">
    <citation type="submission" date="2015-04" db="EMBL/GenBank/DDBJ databases">
        <authorList>
            <person name="Syromyatnikov M.Y."/>
            <person name="Popov V.N."/>
        </authorList>
    </citation>
    <scope>NUCLEOTIDE SEQUENCE</scope>
    <source>
        <strain evidence="13">MO-1</strain>
    </source>
</reference>
<dbReference type="Pfam" id="PF00672">
    <property type="entry name" value="HAMP"/>
    <property type="match status" value="1"/>
</dbReference>